<evidence type="ECO:0000313" key="2">
    <source>
        <dbReference type="EMBL" id="CAI9724751.1"/>
    </source>
</evidence>
<name>A0AA36B024_OCTVU</name>
<evidence type="ECO:0000256" key="1">
    <source>
        <dbReference type="SAM" id="MobiDB-lite"/>
    </source>
</evidence>
<organism evidence="2 3">
    <name type="scientific">Octopus vulgaris</name>
    <name type="common">Common octopus</name>
    <dbReference type="NCBI Taxonomy" id="6645"/>
    <lineage>
        <taxon>Eukaryota</taxon>
        <taxon>Metazoa</taxon>
        <taxon>Spiralia</taxon>
        <taxon>Lophotrochozoa</taxon>
        <taxon>Mollusca</taxon>
        <taxon>Cephalopoda</taxon>
        <taxon>Coleoidea</taxon>
        <taxon>Octopodiformes</taxon>
        <taxon>Octopoda</taxon>
        <taxon>Incirrata</taxon>
        <taxon>Octopodidae</taxon>
        <taxon>Octopus</taxon>
    </lineage>
</organism>
<accession>A0AA36B024</accession>
<dbReference type="AlphaFoldDB" id="A0AA36B024"/>
<proteinExistence type="predicted"/>
<reference evidence="2" key="1">
    <citation type="submission" date="2023-08" db="EMBL/GenBank/DDBJ databases">
        <authorList>
            <person name="Alioto T."/>
            <person name="Alioto T."/>
            <person name="Gomez Garrido J."/>
        </authorList>
    </citation>
    <scope>NUCLEOTIDE SEQUENCE</scope>
</reference>
<protein>
    <submittedName>
        <fullName evidence="2">Uncharacterized protein</fullName>
    </submittedName>
</protein>
<evidence type="ECO:0000313" key="3">
    <source>
        <dbReference type="Proteomes" id="UP001162480"/>
    </source>
</evidence>
<dbReference type="Proteomes" id="UP001162480">
    <property type="component" value="Chromosome 6"/>
</dbReference>
<keyword evidence="3" id="KW-1185">Reference proteome</keyword>
<gene>
    <name evidence="2" type="ORF">OCTVUL_1B009746</name>
</gene>
<feature type="region of interest" description="Disordered" evidence="1">
    <location>
        <begin position="92"/>
        <end position="117"/>
    </location>
</feature>
<sequence>MKPTSRLYHSQRRRKLKPKPFRLNIRQALENTYKEANTFTIIYTASISATTTTNTNTEINFAVALKLQKKIMCFSKEELLACKAMFKNKRPQHTTTDTTKYHGKNRKKSQLFTGHST</sequence>
<dbReference type="EMBL" id="OX597819">
    <property type="protein sequence ID" value="CAI9724751.1"/>
    <property type="molecule type" value="Genomic_DNA"/>
</dbReference>